<dbReference type="CDD" id="cd00090">
    <property type="entry name" value="HTH_ARSR"/>
    <property type="match status" value="1"/>
</dbReference>
<dbReference type="Gene3D" id="1.10.10.10">
    <property type="entry name" value="Winged helix-like DNA-binding domain superfamily/Winged helix DNA-binding domain"/>
    <property type="match status" value="1"/>
</dbReference>
<dbReference type="SUPFAM" id="SSF46785">
    <property type="entry name" value="Winged helix' DNA-binding domain"/>
    <property type="match status" value="1"/>
</dbReference>
<dbReference type="InterPro" id="IPR036388">
    <property type="entry name" value="WH-like_DNA-bd_sf"/>
</dbReference>
<evidence type="ECO:0000259" key="1">
    <source>
        <dbReference type="PROSITE" id="PS50995"/>
    </source>
</evidence>
<gene>
    <name evidence="2" type="ORF">AB8B28_09765</name>
</gene>
<dbReference type="KEGG" id="lala:AB8B28_09765"/>
<dbReference type="InterPro" id="IPR011991">
    <property type="entry name" value="ArsR-like_HTH"/>
</dbReference>
<dbReference type="GO" id="GO:0003700">
    <property type="term" value="F:DNA-binding transcription factor activity"/>
    <property type="evidence" value="ECO:0007669"/>
    <property type="project" value="InterPro"/>
</dbReference>
<dbReference type="InterPro" id="IPR036390">
    <property type="entry name" value="WH_DNA-bd_sf"/>
</dbReference>
<protein>
    <submittedName>
        <fullName evidence="2">MarR family winged helix-turn-helix transcriptional regulator</fullName>
    </submittedName>
</protein>
<dbReference type="EMBL" id="CP165647">
    <property type="protein sequence ID" value="XDU61926.1"/>
    <property type="molecule type" value="Genomic_DNA"/>
</dbReference>
<evidence type="ECO:0000313" key="2">
    <source>
        <dbReference type="EMBL" id="XDU61926.1"/>
    </source>
</evidence>
<dbReference type="PANTHER" id="PTHR33164:SF43">
    <property type="entry name" value="HTH-TYPE TRANSCRIPTIONAL REPRESSOR YETL"/>
    <property type="match status" value="1"/>
</dbReference>
<sequence>MNSNEKIEIQRCIYFTISKMFRMVNKIAEESFEELGIYPTHAFLMIILKEEKKGLTVNEISEALAIAPSTVTRFVDKLVSRGYVKREKSGKNSFTKITQEGLEVIPKLNEAWKKIGDKIEELVGNDEYLRKTSEDFREFTNLLAKDKTYENMVEDFDFWII</sequence>
<dbReference type="AlphaFoldDB" id="A0AB39V2D1"/>
<dbReference type="RefSeq" id="WP_369715540.1">
    <property type="nucleotide sequence ID" value="NZ_CP165647.1"/>
</dbReference>
<accession>A0AB39V2D1</accession>
<dbReference type="GO" id="GO:0006950">
    <property type="term" value="P:response to stress"/>
    <property type="evidence" value="ECO:0007669"/>
    <property type="project" value="TreeGrafter"/>
</dbReference>
<name>A0AB39V2D1_9FUSO</name>
<dbReference type="PANTHER" id="PTHR33164">
    <property type="entry name" value="TRANSCRIPTIONAL REGULATOR, MARR FAMILY"/>
    <property type="match status" value="1"/>
</dbReference>
<dbReference type="InterPro" id="IPR000835">
    <property type="entry name" value="HTH_MarR-typ"/>
</dbReference>
<dbReference type="PROSITE" id="PS50995">
    <property type="entry name" value="HTH_MARR_2"/>
    <property type="match status" value="1"/>
</dbReference>
<organism evidence="2">
    <name type="scientific">Leptotrichia alba</name>
    <dbReference type="NCBI Taxonomy" id="3239304"/>
    <lineage>
        <taxon>Bacteria</taxon>
        <taxon>Fusobacteriati</taxon>
        <taxon>Fusobacteriota</taxon>
        <taxon>Fusobacteriia</taxon>
        <taxon>Fusobacteriales</taxon>
        <taxon>Leptotrichiaceae</taxon>
        <taxon>Leptotrichia</taxon>
    </lineage>
</organism>
<dbReference type="SMART" id="SM00347">
    <property type="entry name" value="HTH_MARR"/>
    <property type="match status" value="1"/>
</dbReference>
<proteinExistence type="predicted"/>
<dbReference type="InterPro" id="IPR039422">
    <property type="entry name" value="MarR/SlyA-like"/>
</dbReference>
<reference evidence="2" key="1">
    <citation type="submission" date="2024-07" db="EMBL/GenBank/DDBJ databases">
        <authorList>
            <person name="Li X.-J."/>
            <person name="Wang X."/>
        </authorList>
    </citation>
    <scope>NUCLEOTIDE SEQUENCE</scope>
    <source>
        <strain evidence="2">HSP-536</strain>
    </source>
</reference>
<dbReference type="Pfam" id="PF01047">
    <property type="entry name" value="MarR"/>
    <property type="match status" value="1"/>
</dbReference>
<feature type="domain" description="HTH marR-type" evidence="1">
    <location>
        <begin position="10"/>
        <end position="148"/>
    </location>
</feature>